<feature type="signal peptide" evidence="3">
    <location>
        <begin position="1"/>
        <end position="22"/>
    </location>
</feature>
<organism evidence="4">
    <name type="scientific">Leptotrichia rugosa</name>
    <dbReference type="NCBI Taxonomy" id="3239302"/>
    <lineage>
        <taxon>Bacteria</taxon>
        <taxon>Fusobacteriati</taxon>
        <taxon>Fusobacteriota</taxon>
        <taxon>Fusobacteriia</taxon>
        <taxon>Fusobacteriales</taxon>
        <taxon>Leptotrichiaceae</taxon>
        <taxon>Leptotrichia</taxon>
    </lineage>
</organism>
<accession>A0AB39VKE6</accession>
<keyword evidence="3" id="KW-0732">Signal</keyword>
<evidence type="ECO:0000256" key="2">
    <source>
        <dbReference type="SAM" id="MobiDB-lite"/>
    </source>
</evidence>
<evidence type="ECO:0000256" key="1">
    <source>
        <dbReference type="SAM" id="Coils"/>
    </source>
</evidence>
<evidence type="ECO:0000256" key="3">
    <source>
        <dbReference type="SAM" id="SignalP"/>
    </source>
</evidence>
<dbReference type="RefSeq" id="WP_369711778.1">
    <property type="nucleotide sequence ID" value="NZ_CP165644.1"/>
</dbReference>
<keyword evidence="1" id="KW-0175">Coiled coil</keyword>
<feature type="region of interest" description="Disordered" evidence="2">
    <location>
        <begin position="39"/>
        <end position="59"/>
    </location>
</feature>
<proteinExistence type="predicted"/>
<feature type="chain" id="PRO_5044332740" evidence="3">
    <location>
        <begin position="23"/>
        <end position="127"/>
    </location>
</feature>
<sequence>MNKKVGIIAVLMLSQLPFAVMAKSEDTDAAVQRLVKLAKQRKTKETTSEPAVTKQGGNSAVNLNVKKVKKVRINRKNMSESEQMNYEIQRISKRVDEINNNIEKFHKTNELLDKMEERLDGIQGKMK</sequence>
<gene>
    <name evidence="4" type="ORF">AB8B22_04250</name>
</gene>
<feature type="coiled-coil region" evidence="1">
    <location>
        <begin position="81"/>
        <end position="108"/>
    </location>
</feature>
<dbReference type="NCBIfam" id="NF041845">
    <property type="entry name" value="lipo_FAD_I_fam"/>
    <property type="match status" value="1"/>
</dbReference>
<evidence type="ECO:0000313" key="4">
    <source>
        <dbReference type="EMBL" id="XDU67632.1"/>
    </source>
</evidence>
<dbReference type="AlphaFoldDB" id="A0AB39VKE6"/>
<reference evidence="4" key="1">
    <citation type="submission" date="2024-07" db="EMBL/GenBank/DDBJ databases">
        <authorList>
            <person name="Li X.-J."/>
            <person name="Wang X."/>
        </authorList>
    </citation>
    <scope>NUCLEOTIDE SEQUENCE</scope>
    <source>
        <strain evidence="4">HSP-334</strain>
    </source>
</reference>
<name>A0AB39VKE6_9FUSO</name>
<dbReference type="EMBL" id="CP165644">
    <property type="protein sequence ID" value="XDU67632.1"/>
    <property type="molecule type" value="Genomic_DNA"/>
</dbReference>
<protein>
    <submittedName>
        <fullName evidence="4">FAD-I family protein</fullName>
    </submittedName>
</protein>
<dbReference type="KEGG" id="lrug:AB8B22_04250"/>